<dbReference type="GO" id="GO:0004519">
    <property type="term" value="F:endonuclease activity"/>
    <property type="evidence" value="ECO:0007669"/>
    <property type="project" value="InterPro"/>
</dbReference>
<organism evidence="12">
    <name type="scientific">Orbilia dorsalia</name>
    <dbReference type="NCBI Taxonomy" id="661577"/>
    <lineage>
        <taxon>Eukaryota</taxon>
        <taxon>Fungi</taxon>
        <taxon>Dikarya</taxon>
        <taxon>Ascomycota</taxon>
        <taxon>Pezizomycotina</taxon>
        <taxon>Orbiliomycetes</taxon>
        <taxon>Orbiliales</taxon>
        <taxon>Orbiliaceae</taxon>
        <taxon>Orbilia</taxon>
    </lineage>
</organism>
<evidence type="ECO:0000256" key="10">
    <source>
        <dbReference type="SAM" id="Phobius"/>
    </source>
</evidence>
<sequence>MTNITRSNFQAHPFHLVSPSPWPLFTSISLLTLTTSGVLTMHGFSNGGYILLLGFLSLLASMAFWFRDVAAEGTYLGDHTVAVQRGLNLGVALFIASEALFFLSVFWAFFHSALSPTVELGAQWPPLGIVAINPFELPLLNTIILLSSGITVTYAHHSLIQGNRPGVLYGLIFTIVLAVVFTICQGIEYTVSSFTLSDGSFGSCFYFGTGLTLAPIKFGKKKNNTLLNKDDLSYWVSGIADAECSFILKVAKDISRNFSIRVVPEFTIELHEKDLLTLKRIQSFFRLGTIKTRIRDGKSTVIYSVQSIKNLTDTIIPHFNQYILLTQKRADFELFAKAVNLMYNKEHLHLEGLKQILSIRASMNKGLTETLKTIFPDIIPVVRPIMDLQVIKNPLWLVGFVDGEGCFYIKIKKNKKIPQVLLTFSISQHSRDANLLNIIKNYLECGVIESVSTRPNSVNFVVYKFNDILYKIIPFFEKNHLFSVKLLDYKDFCRTAVLMENKIHLTEGGVNKILKIKNGMNRQRKFE</sequence>
<gene>
    <name evidence="12" type="primary">cox3</name>
    <name evidence="12" type="ORF">1835-03</name>
</gene>
<reference evidence="12" key="1">
    <citation type="journal article" date="2019" name="Mitochondrial DNA Part B Resour">
        <title>Complete mitochondrial genome and phylogenetic analysis of Orbilia dorsalia, a species producing mature sexual structures on culture.</title>
        <authorList>
            <person name="Wang S."/>
            <person name="Fang M."/>
            <person name="Xu J."/>
            <person name="Jiang L."/>
            <person name="Zhou D."/>
            <person name="Zhang K.-Q."/>
            <person name="Zhang Y."/>
        </authorList>
    </citation>
    <scope>NUCLEOTIDE SEQUENCE</scope>
    <source>
        <strain evidence="12">1835</strain>
    </source>
</reference>
<dbReference type="RefSeq" id="YP_009574609.1">
    <property type="nucleotide sequence ID" value="NC_041448.1"/>
</dbReference>
<evidence type="ECO:0000256" key="3">
    <source>
        <dbReference type="ARBA" id="ARBA00015944"/>
    </source>
</evidence>
<evidence type="ECO:0000256" key="6">
    <source>
        <dbReference type="ARBA" id="ARBA00022989"/>
    </source>
</evidence>
<feature type="transmembrane region" description="Helical" evidence="10">
    <location>
        <begin position="21"/>
        <end position="41"/>
    </location>
</feature>
<dbReference type="GeneID" id="39698113"/>
<feature type="domain" description="Heme-copper oxidase subunit III family profile" evidence="11">
    <location>
        <begin position="10"/>
        <end position="219"/>
    </location>
</feature>
<evidence type="ECO:0000259" key="11">
    <source>
        <dbReference type="PROSITE" id="PS50253"/>
    </source>
</evidence>
<accession>A0A411P208</accession>
<dbReference type="FunFam" id="3.10.28.10:FF:000010">
    <property type="entry name" value="LAGLIDADG homing endonuclease I-LtrII"/>
    <property type="match status" value="1"/>
</dbReference>
<dbReference type="PANTHER" id="PTHR36181">
    <property type="entry name" value="INTRON-ENCODED ENDONUCLEASE AI3-RELATED"/>
    <property type="match status" value="1"/>
</dbReference>
<keyword evidence="5" id="KW-1278">Translocase</keyword>
<dbReference type="InterPro" id="IPR035973">
    <property type="entry name" value="Cyt_c_oxidase_su3-like_sf"/>
</dbReference>
<keyword evidence="4 9" id="KW-0812">Transmembrane</keyword>
<dbReference type="InterPro" id="IPR000298">
    <property type="entry name" value="Cyt_c_oxidase-like_su3"/>
</dbReference>
<name>A0A411P208_9PEZI</name>
<dbReference type="Pfam" id="PF00961">
    <property type="entry name" value="LAGLIDADG_1"/>
    <property type="match status" value="2"/>
</dbReference>
<dbReference type="GO" id="GO:0022904">
    <property type="term" value="P:respiratory electron transport chain"/>
    <property type="evidence" value="ECO:0007669"/>
    <property type="project" value="InterPro"/>
</dbReference>
<dbReference type="InterPro" id="IPR004860">
    <property type="entry name" value="LAGLIDADG_dom"/>
</dbReference>
<dbReference type="InterPro" id="IPR027434">
    <property type="entry name" value="Homing_endonucl"/>
</dbReference>
<dbReference type="GO" id="GO:0045277">
    <property type="term" value="C:respiratory chain complex IV"/>
    <property type="evidence" value="ECO:0007669"/>
    <property type="project" value="UniProtKB-ARBA"/>
</dbReference>
<comment type="subcellular location">
    <subcellularLocation>
        <location evidence="1">Mitochondrion inner membrane</location>
        <topology evidence="1">Multi-pass membrane protein</topology>
    </subcellularLocation>
</comment>
<dbReference type="Gene3D" id="3.10.28.10">
    <property type="entry name" value="Homing endonucleases"/>
    <property type="match status" value="2"/>
</dbReference>
<evidence type="ECO:0000256" key="7">
    <source>
        <dbReference type="ARBA" id="ARBA00023136"/>
    </source>
</evidence>
<feature type="transmembrane region" description="Helical" evidence="10">
    <location>
        <begin position="167"/>
        <end position="188"/>
    </location>
</feature>
<geneLocation type="mitochondrion" evidence="12"/>
<keyword evidence="6 10" id="KW-1133">Transmembrane helix</keyword>
<dbReference type="PROSITE" id="PS50253">
    <property type="entry name" value="COX3"/>
    <property type="match status" value="1"/>
</dbReference>
<evidence type="ECO:0000256" key="9">
    <source>
        <dbReference type="RuleBase" id="RU003375"/>
    </source>
</evidence>
<dbReference type="SUPFAM" id="SSF55608">
    <property type="entry name" value="Homing endonucleases"/>
    <property type="match status" value="2"/>
</dbReference>
<evidence type="ECO:0000313" key="12">
    <source>
        <dbReference type="EMBL" id="QBF58410.1"/>
    </source>
</evidence>
<dbReference type="InterPro" id="IPR033945">
    <property type="entry name" value="Cyt_c_oxase_su3_dom"/>
</dbReference>
<reference evidence="12" key="2">
    <citation type="submission" date="2019-02" db="EMBL/GenBank/DDBJ databases">
        <authorList>
            <person name="Wang S.J."/>
            <person name="Fang M.L."/>
            <person name="Xu J.P."/>
            <person name="Jiang L.L."/>
            <person name="Zhou D.Y."/>
            <person name="Zhang Y."/>
        </authorList>
    </citation>
    <scope>NUCLEOTIDE SEQUENCE</scope>
    <source>
        <strain evidence="12">1835</strain>
    </source>
</reference>
<dbReference type="EMBL" id="MK547647">
    <property type="protein sequence ID" value="QBF58410.1"/>
    <property type="molecule type" value="Genomic_DNA"/>
</dbReference>
<protein>
    <recommendedName>
        <fullName evidence="3 9">Cytochrome c oxidase subunit 3</fullName>
    </recommendedName>
</protein>
<feature type="transmembrane region" description="Helical" evidence="10">
    <location>
        <begin position="47"/>
        <end position="66"/>
    </location>
</feature>
<dbReference type="GO" id="GO:0004129">
    <property type="term" value="F:cytochrome-c oxidase activity"/>
    <property type="evidence" value="ECO:0007669"/>
    <property type="project" value="UniProtKB-EC"/>
</dbReference>
<dbReference type="InterPro" id="IPR051289">
    <property type="entry name" value="LAGLIDADG_Endonuclease"/>
</dbReference>
<dbReference type="FunFam" id="1.10.287.70:FF:000082">
    <property type="entry name" value="Cytochrome c oxidase subunit 3"/>
    <property type="match status" value="1"/>
</dbReference>
<dbReference type="Pfam" id="PF00510">
    <property type="entry name" value="COX3"/>
    <property type="match status" value="1"/>
</dbReference>
<comment type="function">
    <text evidence="9">Component of the cytochrome c oxidase, the last enzyme in the mitochondrial electron transport chain which drives oxidative phosphorylation. The respiratory chain contains 3 multisubunit complexes succinate dehydrogenase (complex II, CII), ubiquinol-cytochrome c oxidoreductase (cytochrome b-c1 complex, complex III, CIII) and cytochrome c oxidase (complex IV, CIV), that cooperate to transfer electrons derived from NADH and succinate to molecular oxygen, creating an electrochemical gradient over the inner membrane that drives transmembrane transport and the ATP synthase. Cytochrome c oxidase is the component of the respiratory chain that catalyzes the reduction of oxygen to water. Electrons originating from reduced cytochrome c in the intermembrane space (IMS) are transferred via the dinuclear copper A center (CU(A)) of subunit 2 and heme A of subunit 1 to the active site in subunit 1, a binuclear center (BNC) formed by heme A3 and copper B (CU(B)). The BNC reduces molecular oxygen to 2 water molecules using 4 electrons from cytochrome c in the IMS and 4 protons from the mitochondrial matrix.</text>
</comment>
<comment type="catalytic activity">
    <reaction evidence="8">
        <text>4 Fe(II)-[cytochrome c] + O2 + 8 H(+)(in) = 4 Fe(III)-[cytochrome c] + 2 H2O + 4 H(+)(out)</text>
        <dbReference type="Rhea" id="RHEA:11436"/>
        <dbReference type="Rhea" id="RHEA-COMP:10350"/>
        <dbReference type="Rhea" id="RHEA-COMP:14399"/>
        <dbReference type="ChEBI" id="CHEBI:15377"/>
        <dbReference type="ChEBI" id="CHEBI:15378"/>
        <dbReference type="ChEBI" id="CHEBI:15379"/>
        <dbReference type="ChEBI" id="CHEBI:29033"/>
        <dbReference type="ChEBI" id="CHEBI:29034"/>
        <dbReference type="EC" id="7.1.1.9"/>
    </reaction>
    <physiologicalReaction direction="left-to-right" evidence="8">
        <dbReference type="Rhea" id="RHEA:11437"/>
    </physiologicalReaction>
</comment>
<feature type="transmembrane region" description="Helical" evidence="10">
    <location>
        <begin position="87"/>
        <end position="110"/>
    </location>
</feature>
<dbReference type="SUPFAM" id="SSF81452">
    <property type="entry name" value="Cytochrome c oxidase subunit III-like"/>
    <property type="match status" value="1"/>
</dbReference>
<dbReference type="Gene3D" id="1.10.287.70">
    <property type="match status" value="1"/>
</dbReference>
<evidence type="ECO:0000256" key="2">
    <source>
        <dbReference type="ARBA" id="ARBA00010581"/>
    </source>
</evidence>
<evidence type="ECO:0000256" key="1">
    <source>
        <dbReference type="ARBA" id="ARBA00004448"/>
    </source>
</evidence>
<dbReference type="Gene3D" id="1.20.120.80">
    <property type="entry name" value="Cytochrome c oxidase, subunit III, four-helix bundle"/>
    <property type="match status" value="1"/>
</dbReference>
<evidence type="ECO:0000256" key="5">
    <source>
        <dbReference type="ARBA" id="ARBA00022967"/>
    </source>
</evidence>
<dbReference type="CDD" id="cd01665">
    <property type="entry name" value="Cyt_c_Oxidase_III"/>
    <property type="match status" value="1"/>
</dbReference>
<proteinExistence type="inferred from homology"/>
<dbReference type="PANTHER" id="PTHR36181:SF4">
    <property type="entry name" value="LAGLIDADG ENDONUCLEASE"/>
    <property type="match status" value="1"/>
</dbReference>
<comment type="similarity">
    <text evidence="2 9">Belongs to the cytochrome c oxidase subunit 3 family.</text>
</comment>
<keyword evidence="9 12" id="KW-0496">Mitochondrion</keyword>
<dbReference type="InterPro" id="IPR013833">
    <property type="entry name" value="Cyt_c_oxidase_su3_a-hlx"/>
</dbReference>
<evidence type="ECO:0000256" key="4">
    <source>
        <dbReference type="ARBA" id="ARBA00022692"/>
    </source>
</evidence>
<dbReference type="GO" id="GO:0005743">
    <property type="term" value="C:mitochondrial inner membrane"/>
    <property type="evidence" value="ECO:0007669"/>
    <property type="project" value="UniProtKB-SubCell"/>
</dbReference>
<feature type="transmembrane region" description="Helical" evidence="10">
    <location>
        <begin position="130"/>
        <end position="155"/>
    </location>
</feature>
<keyword evidence="7 10" id="KW-0472">Membrane</keyword>
<evidence type="ECO:0000256" key="8">
    <source>
        <dbReference type="ARBA" id="ARBA00049512"/>
    </source>
</evidence>
<dbReference type="AlphaFoldDB" id="A0A411P208"/>